<dbReference type="Pfam" id="PF13202">
    <property type="entry name" value="EF-hand_5"/>
    <property type="match status" value="2"/>
</dbReference>
<feature type="chain" id="PRO_5043656241" evidence="1">
    <location>
        <begin position="23"/>
        <end position="100"/>
    </location>
</feature>
<organism evidence="3 4">
    <name type="scientific">Pseudoxanthomonas winnipegensis</name>
    <dbReference type="NCBI Taxonomy" id="2480810"/>
    <lineage>
        <taxon>Bacteria</taxon>
        <taxon>Pseudomonadati</taxon>
        <taxon>Pseudomonadota</taxon>
        <taxon>Gammaproteobacteria</taxon>
        <taxon>Lysobacterales</taxon>
        <taxon>Lysobacteraceae</taxon>
        <taxon>Pseudoxanthomonas</taxon>
    </lineage>
</organism>
<dbReference type="Gene3D" id="1.10.238.10">
    <property type="entry name" value="EF-hand"/>
    <property type="match status" value="1"/>
</dbReference>
<dbReference type="Proteomes" id="UP001234354">
    <property type="component" value="Unassembled WGS sequence"/>
</dbReference>
<feature type="signal peptide" evidence="1">
    <location>
        <begin position="1"/>
        <end position="22"/>
    </location>
</feature>
<evidence type="ECO:0000256" key="1">
    <source>
        <dbReference type="SAM" id="SignalP"/>
    </source>
</evidence>
<dbReference type="PROSITE" id="PS00018">
    <property type="entry name" value="EF_HAND_1"/>
    <property type="match status" value="1"/>
</dbReference>
<keyword evidence="1" id="KW-0732">Signal</keyword>
<gene>
    <name evidence="3" type="ORF">QE383_003345</name>
</gene>
<protein>
    <submittedName>
        <fullName evidence="3">Ca2+-binding EF-hand superfamily protein</fullName>
    </submittedName>
</protein>
<dbReference type="AlphaFoldDB" id="A0AAW8GFH0"/>
<dbReference type="RefSeq" id="WP_425518710.1">
    <property type="nucleotide sequence ID" value="NZ_JAUTBB010000001.1"/>
</dbReference>
<proteinExistence type="predicted"/>
<dbReference type="GO" id="GO:0005509">
    <property type="term" value="F:calcium ion binding"/>
    <property type="evidence" value="ECO:0007669"/>
    <property type="project" value="InterPro"/>
</dbReference>
<dbReference type="InterPro" id="IPR011992">
    <property type="entry name" value="EF-hand-dom_pair"/>
</dbReference>
<dbReference type="EMBL" id="JAUTBB010000001">
    <property type="protein sequence ID" value="MDQ1121037.1"/>
    <property type="molecule type" value="Genomic_DNA"/>
</dbReference>
<evidence type="ECO:0000259" key="2">
    <source>
        <dbReference type="PROSITE" id="PS50222"/>
    </source>
</evidence>
<evidence type="ECO:0000313" key="3">
    <source>
        <dbReference type="EMBL" id="MDQ1121037.1"/>
    </source>
</evidence>
<comment type="caution">
    <text evidence="3">The sequence shown here is derived from an EMBL/GenBank/DDBJ whole genome shotgun (WGS) entry which is preliminary data.</text>
</comment>
<dbReference type="PROSITE" id="PS50222">
    <property type="entry name" value="EF_HAND_2"/>
    <property type="match status" value="1"/>
</dbReference>
<sequence length="100" mass="10456">MKTLFPALTLALLALAPSCLLAQQANDSAASAGRQQMARKLKAADANGDGLIQRSEAQASLPRLFEHFDALDANHDGALSRDELRAAGQALSAARRGTGQ</sequence>
<accession>A0AAW8GFH0</accession>
<dbReference type="InterPro" id="IPR018247">
    <property type="entry name" value="EF_Hand_1_Ca_BS"/>
</dbReference>
<reference evidence="3" key="1">
    <citation type="submission" date="2023-07" db="EMBL/GenBank/DDBJ databases">
        <title>Functional and genomic diversity of the sorghum phyllosphere microbiome.</title>
        <authorList>
            <person name="Shade A."/>
        </authorList>
    </citation>
    <scope>NUCLEOTIDE SEQUENCE</scope>
    <source>
        <strain evidence="3">SORGH_AS_0908</strain>
    </source>
</reference>
<dbReference type="InterPro" id="IPR002048">
    <property type="entry name" value="EF_hand_dom"/>
</dbReference>
<dbReference type="SUPFAM" id="SSF47473">
    <property type="entry name" value="EF-hand"/>
    <property type="match status" value="1"/>
</dbReference>
<name>A0AAW8GFH0_9GAMM</name>
<evidence type="ECO:0000313" key="4">
    <source>
        <dbReference type="Proteomes" id="UP001234354"/>
    </source>
</evidence>
<feature type="domain" description="EF-hand" evidence="2">
    <location>
        <begin position="59"/>
        <end position="94"/>
    </location>
</feature>